<dbReference type="PROSITE" id="PS50048">
    <property type="entry name" value="ZN2_CY6_FUNGAL_2"/>
    <property type="match status" value="1"/>
</dbReference>
<feature type="compositionally biased region" description="Polar residues" evidence="5">
    <location>
        <begin position="71"/>
        <end position="90"/>
    </location>
</feature>
<dbReference type="AlphaFoldDB" id="A0A0D1WVG1"/>
<feature type="region of interest" description="Disordered" evidence="5">
    <location>
        <begin position="383"/>
        <end position="410"/>
    </location>
</feature>
<sequence length="546" mass="61354">MPNVGRPSRDCHLCRQRRVKCDLRQPECERCIKLGRTCPGYRDESDFMFRVEDPTSFAEGVNRDRRRRRGANTTQPSSRQTSKSPANTSDLGAPVAPLGQVTLTRSSSRAQGTPESSPPKEDLAIQLADSMVALASLVSPPRPLAESWETHMMPFCFDNLMHRRSPHTQLYFLGFLPDMVVELGRDSPVGLACQAISWAFLTNRTRAPEAVSKRTMTYGQALAMTNVALRDPSLQTRDDTLASVYLLSLYELLVGSSTTQLHAGPATWILHTQGLTSLLRLRGHVRFNSIAGRNLFWLLYSSIQIRCLIVGSECPPESMTWFRELEKNLAEEDLPSLEVAMYGYHVAALCARIRDMLEEDKIDSPTLAIAVCEEADRLDADAYDSSIPRPDTYERHTPAGPSDSPVPDLRSVTSRTSYCAFRLKLHLCLWELLAKTQALFPGVDAGVIAHRLQQHVLQIQRVADELLGSVPSVFCSDDDTDRGKNSRPIYWVDALRLLWPLRLVVFFNPTRPDQKQSAGASLRRIREKLGVEQATQTFVRWRQMSN</sequence>
<dbReference type="CDD" id="cd00067">
    <property type="entry name" value="GAL4"/>
    <property type="match status" value="1"/>
</dbReference>
<proteinExistence type="predicted"/>
<dbReference type="Proteomes" id="UP000053599">
    <property type="component" value="Unassembled WGS sequence"/>
</dbReference>
<evidence type="ECO:0000256" key="1">
    <source>
        <dbReference type="ARBA" id="ARBA00023015"/>
    </source>
</evidence>
<protein>
    <recommendedName>
        <fullName evidence="6">Zn(2)-C6 fungal-type domain-containing protein</fullName>
    </recommendedName>
</protein>
<keyword evidence="4" id="KW-0539">Nucleus</keyword>
<dbReference type="Gene3D" id="4.10.240.10">
    <property type="entry name" value="Zn(2)-C6 fungal-type DNA-binding domain"/>
    <property type="match status" value="1"/>
</dbReference>
<evidence type="ECO:0000313" key="7">
    <source>
        <dbReference type="EMBL" id="KIV79131.1"/>
    </source>
</evidence>
<evidence type="ECO:0000256" key="5">
    <source>
        <dbReference type="SAM" id="MobiDB-lite"/>
    </source>
</evidence>
<keyword evidence="3" id="KW-0804">Transcription</keyword>
<dbReference type="InterPro" id="IPR001138">
    <property type="entry name" value="Zn2Cys6_DnaBD"/>
</dbReference>
<dbReference type="GO" id="GO:0003677">
    <property type="term" value="F:DNA binding"/>
    <property type="evidence" value="ECO:0007669"/>
    <property type="project" value="UniProtKB-KW"/>
</dbReference>
<dbReference type="SMART" id="SM00066">
    <property type="entry name" value="GAL4"/>
    <property type="match status" value="1"/>
</dbReference>
<evidence type="ECO:0000259" key="6">
    <source>
        <dbReference type="PROSITE" id="PS50048"/>
    </source>
</evidence>
<organism evidence="7 8">
    <name type="scientific">Exophiala sideris</name>
    <dbReference type="NCBI Taxonomy" id="1016849"/>
    <lineage>
        <taxon>Eukaryota</taxon>
        <taxon>Fungi</taxon>
        <taxon>Dikarya</taxon>
        <taxon>Ascomycota</taxon>
        <taxon>Pezizomycotina</taxon>
        <taxon>Eurotiomycetes</taxon>
        <taxon>Chaetothyriomycetidae</taxon>
        <taxon>Chaetothyriales</taxon>
        <taxon>Herpotrichiellaceae</taxon>
        <taxon>Exophiala</taxon>
    </lineage>
</organism>
<name>A0A0D1WVG1_9EURO</name>
<dbReference type="Pfam" id="PF11951">
    <property type="entry name" value="Fungal_trans_2"/>
    <property type="match status" value="1"/>
</dbReference>
<keyword evidence="2" id="KW-0238">DNA-binding</keyword>
<evidence type="ECO:0000256" key="2">
    <source>
        <dbReference type="ARBA" id="ARBA00023125"/>
    </source>
</evidence>
<dbReference type="InterPro" id="IPR021858">
    <property type="entry name" value="Fun_TF"/>
</dbReference>
<dbReference type="InterPro" id="IPR053175">
    <property type="entry name" value="DHMBA_Reg_Transcription_Factor"/>
</dbReference>
<evidence type="ECO:0000256" key="3">
    <source>
        <dbReference type="ARBA" id="ARBA00023163"/>
    </source>
</evidence>
<dbReference type="GO" id="GO:0008270">
    <property type="term" value="F:zinc ion binding"/>
    <property type="evidence" value="ECO:0007669"/>
    <property type="project" value="InterPro"/>
</dbReference>
<dbReference type="SUPFAM" id="SSF57701">
    <property type="entry name" value="Zn2/Cys6 DNA-binding domain"/>
    <property type="match status" value="1"/>
</dbReference>
<gene>
    <name evidence="7" type="ORF">PV11_06714</name>
</gene>
<evidence type="ECO:0000313" key="8">
    <source>
        <dbReference type="Proteomes" id="UP000053599"/>
    </source>
</evidence>
<dbReference type="HOGENOM" id="CLU_025204_0_0_1"/>
<feature type="region of interest" description="Disordered" evidence="5">
    <location>
        <begin position="58"/>
        <end position="95"/>
    </location>
</feature>
<evidence type="ECO:0000256" key="4">
    <source>
        <dbReference type="ARBA" id="ARBA00023242"/>
    </source>
</evidence>
<dbReference type="EMBL" id="KN846953">
    <property type="protein sequence ID" value="KIV79131.1"/>
    <property type="molecule type" value="Genomic_DNA"/>
</dbReference>
<dbReference type="OrthoDB" id="4491390at2759"/>
<keyword evidence="1" id="KW-0805">Transcription regulation</keyword>
<dbReference type="PANTHER" id="PTHR38791">
    <property type="entry name" value="ZN(II)2CYS6 TRANSCRIPTION FACTOR (EUROFUNG)-RELATED-RELATED"/>
    <property type="match status" value="1"/>
</dbReference>
<accession>A0A0D1WVG1</accession>
<dbReference type="Pfam" id="PF00172">
    <property type="entry name" value="Zn_clus"/>
    <property type="match status" value="1"/>
</dbReference>
<dbReference type="InterPro" id="IPR036864">
    <property type="entry name" value="Zn2-C6_fun-type_DNA-bd_sf"/>
</dbReference>
<dbReference type="GO" id="GO:0000981">
    <property type="term" value="F:DNA-binding transcription factor activity, RNA polymerase II-specific"/>
    <property type="evidence" value="ECO:0007669"/>
    <property type="project" value="InterPro"/>
</dbReference>
<feature type="domain" description="Zn(2)-C6 fungal-type" evidence="6">
    <location>
        <begin position="10"/>
        <end position="38"/>
    </location>
</feature>
<reference evidence="7 8" key="1">
    <citation type="submission" date="2015-01" db="EMBL/GenBank/DDBJ databases">
        <title>The Genome Sequence of Exophiala sideris CBS121828.</title>
        <authorList>
            <consortium name="The Broad Institute Genomics Platform"/>
            <person name="Cuomo C."/>
            <person name="de Hoog S."/>
            <person name="Gorbushina A."/>
            <person name="Stielow B."/>
            <person name="Teixiera M."/>
            <person name="Abouelleil A."/>
            <person name="Chapman S.B."/>
            <person name="Priest M."/>
            <person name="Young S.K."/>
            <person name="Wortman J."/>
            <person name="Nusbaum C."/>
            <person name="Birren B."/>
        </authorList>
    </citation>
    <scope>NUCLEOTIDE SEQUENCE [LARGE SCALE GENOMIC DNA]</scope>
    <source>
        <strain evidence="7 8">CBS 121828</strain>
    </source>
</reference>